<evidence type="ECO:0000256" key="7">
    <source>
        <dbReference type="SAM" id="MobiDB-lite"/>
    </source>
</evidence>
<dbReference type="Gene3D" id="1.20.1250.20">
    <property type="entry name" value="MFS general substrate transporter like domains"/>
    <property type="match status" value="2"/>
</dbReference>
<protein>
    <recommendedName>
        <fullName evidence="9">Major facilitator superfamily (MFS) profile domain-containing protein</fullName>
    </recommendedName>
</protein>
<feature type="transmembrane region" description="Helical" evidence="8">
    <location>
        <begin position="208"/>
        <end position="228"/>
    </location>
</feature>
<feature type="transmembrane region" description="Helical" evidence="8">
    <location>
        <begin position="147"/>
        <end position="166"/>
    </location>
</feature>
<feature type="transmembrane region" description="Helical" evidence="8">
    <location>
        <begin position="372"/>
        <end position="392"/>
    </location>
</feature>
<evidence type="ECO:0000256" key="3">
    <source>
        <dbReference type="ARBA" id="ARBA00022692"/>
    </source>
</evidence>
<evidence type="ECO:0000256" key="8">
    <source>
        <dbReference type="SAM" id="Phobius"/>
    </source>
</evidence>
<feature type="transmembrane region" description="Helical" evidence="8">
    <location>
        <begin position="431"/>
        <end position="457"/>
    </location>
</feature>
<dbReference type="InterPro" id="IPR036259">
    <property type="entry name" value="MFS_trans_sf"/>
</dbReference>
<keyword evidence="2" id="KW-0813">Transport</keyword>
<feature type="transmembrane region" description="Helical" evidence="8">
    <location>
        <begin position="122"/>
        <end position="141"/>
    </location>
</feature>
<keyword evidence="3 8" id="KW-0812">Transmembrane</keyword>
<accession>A0A9W9RSI8</accession>
<evidence type="ECO:0000259" key="9">
    <source>
        <dbReference type="PROSITE" id="PS50850"/>
    </source>
</evidence>
<comment type="similarity">
    <text evidence="6">Belongs to the major facilitator superfamily. Allantoate permease family.</text>
</comment>
<comment type="caution">
    <text evidence="10">The sequence shown here is derived from an EMBL/GenBank/DDBJ whole genome shotgun (WGS) entry which is preliminary data.</text>
</comment>
<feature type="transmembrane region" description="Helical" evidence="8">
    <location>
        <begin position="279"/>
        <end position="306"/>
    </location>
</feature>
<keyword evidence="5 8" id="KW-0472">Membrane</keyword>
<dbReference type="PROSITE" id="PS50850">
    <property type="entry name" value="MFS"/>
    <property type="match status" value="1"/>
</dbReference>
<proteinExistence type="inferred from homology"/>
<evidence type="ECO:0000256" key="2">
    <source>
        <dbReference type="ARBA" id="ARBA00022448"/>
    </source>
</evidence>
<feature type="transmembrane region" description="Helical" evidence="8">
    <location>
        <begin position="178"/>
        <end position="196"/>
    </location>
</feature>
<keyword evidence="4 8" id="KW-1133">Transmembrane helix</keyword>
<evidence type="ECO:0000256" key="1">
    <source>
        <dbReference type="ARBA" id="ARBA00004141"/>
    </source>
</evidence>
<dbReference type="GO" id="GO:0022857">
    <property type="term" value="F:transmembrane transporter activity"/>
    <property type="evidence" value="ECO:0007669"/>
    <property type="project" value="InterPro"/>
</dbReference>
<reference evidence="10" key="2">
    <citation type="journal article" date="2023" name="IMA Fungus">
        <title>Comparative genomic study of the Penicillium genus elucidates a diverse pangenome and 15 lateral gene transfer events.</title>
        <authorList>
            <person name="Petersen C."/>
            <person name="Sorensen T."/>
            <person name="Nielsen M.R."/>
            <person name="Sondergaard T.E."/>
            <person name="Sorensen J.L."/>
            <person name="Fitzpatrick D.A."/>
            <person name="Frisvad J.C."/>
            <person name="Nielsen K.L."/>
        </authorList>
    </citation>
    <scope>NUCLEOTIDE SEQUENCE</scope>
    <source>
        <strain evidence="10">IBT 3081</strain>
    </source>
</reference>
<feature type="transmembrane region" description="Helical" evidence="8">
    <location>
        <begin position="87"/>
        <end position="110"/>
    </location>
</feature>
<dbReference type="AlphaFoldDB" id="A0A9W9RSI8"/>
<feature type="domain" description="Major facilitator superfamily (MFS) profile" evidence="9">
    <location>
        <begin position="50"/>
        <end position="462"/>
    </location>
</feature>
<dbReference type="GeneID" id="81465261"/>
<comment type="subcellular location">
    <subcellularLocation>
        <location evidence="1">Membrane</location>
        <topology evidence="1">Multi-pass membrane protein</topology>
    </subcellularLocation>
</comment>
<feature type="region of interest" description="Disordered" evidence="7">
    <location>
        <begin position="1"/>
        <end position="31"/>
    </location>
</feature>
<feature type="transmembrane region" description="Helical" evidence="8">
    <location>
        <begin position="404"/>
        <end position="425"/>
    </location>
</feature>
<dbReference type="OrthoDB" id="6730379at2759"/>
<sequence length="511" mass="56940">MASLTSPTHMEMEHVEVPPDDKDTNHGSGELDEAGSLVEKRLLRRIDAVMMPMLVFGYLLQYMDKVSLANASIMGVIPSLHLHGQQFSWLSGIFYFGYLAASYPVSVILVRFPLGKTLAISTIFWGVVLICHSATFSFAGMMVVRTLLGVLESPIGPGFTLITSIWYRPSEHAARHGLWYAGNSLGAMTGTLVAYGCAHIQNGPLAPWRWLFIVLGSITILWGIVLVFRLPDSPFKASFLSPADRIAVNERAQAQQKTTKTNEWSLTQFLEALKDPKTWFLFLIEATATLVNGIISNFTSLILSTFGFTQLTTLLLNLPIYAFQLFIILSSTALAHRLRRSRLIICMAGNLIAIVGVLLIRQIPFTNKAGRLVGLMLLFASSNNFPLFLSLISSNVGGFTKRATSNAVFFIAYCAGNIAGPQLYIASEEPVYQTAFTSMLIIFIVDIVLLVLFRLYLNYENKKRNLEQGFEIDPEAPSVENFTTSMGRTPSEVEEREDQTDWENRTFRYIL</sequence>
<dbReference type="RefSeq" id="XP_056576929.1">
    <property type="nucleotide sequence ID" value="XM_056726078.1"/>
</dbReference>
<keyword evidence="11" id="KW-1185">Reference proteome</keyword>
<gene>
    <name evidence="10" type="ORF">N7517_008348</name>
</gene>
<dbReference type="Pfam" id="PF07690">
    <property type="entry name" value="MFS_1"/>
    <property type="match status" value="1"/>
</dbReference>
<dbReference type="Proteomes" id="UP001147752">
    <property type="component" value="Unassembled WGS sequence"/>
</dbReference>
<feature type="compositionally biased region" description="Basic and acidic residues" evidence="7">
    <location>
        <begin position="10"/>
        <end position="25"/>
    </location>
</feature>
<dbReference type="PANTHER" id="PTHR43791">
    <property type="entry name" value="PERMEASE-RELATED"/>
    <property type="match status" value="1"/>
</dbReference>
<evidence type="ECO:0000256" key="5">
    <source>
        <dbReference type="ARBA" id="ARBA00023136"/>
    </source>
</evidence>
<evidence type="ECO:0000256" key="4">
    <source>
        <dbReference type="ARBA" id="ARBA00022989"/>
    </source>
</evidence>
<feature type="transmembrane region" description="Helical" evidence="8">
    <location>
        <begin position="318"/>
        <end position="336"/>
    </location>
</feature>
<name>A0A9W9RSI8_9EURO</name>
<organism evidence="10 11">
    <name type="scientific">Penicillium concentricum</name>
    <dbReference type="NCBI Taxonomy" id="293559"/>
    <lineage>
        <taxon>Eukaryota</taxon>
        <taxon>Fungi</taxon>
        <taxon>Dikarya</taxon>
        <taxon>Ascomycota</taxon>
        <taxon>Pezizomycotina</taxon>
        <taxon>Eurotiomycetes</taxon>
        <taxon>Eurotiomycetidae</taxon>
        <taxon>Eurotiales</taxon>
        <taxon>Aspergillaceae</taxon>
        <taxon>Penicillium</taxon>
    </lineage>
</organism>
<dbReference type="FunFam" id="1.20.1250.20:FF:000064">
    <property type="entry name" value="MFS allantoate transporter"/>
    <property type="match status" value="1"/>
</dbReference>
<feature type="transmembrane region" description="Helical" evidence="8">
    <location>
        <begin position="343"/>
        <end position="360"/>
    </location>
</feature>
<dbReference type="SUPFAM" id="SSF103473">
    <property type="entry name" value="MFS general substrate transporter"/>
    <property type="match status" value="1"/>
</dbReference>
<dbReference type="PANTHER" id="PTHR43791:SF103">
    <property type="entry name" value="MAJOR FACILITATOR SUPERFAMILY (MFS) PROFILE DOMAIN-CONTAINING PROTEIN-RELATED"/>
    <property type="match status" value="1"/>
</dbReference>
<evidence type="ECO:0000256" key="6">
    <source>
        <dbReference type="ARBA" id="ARBA00037968"/>
    </source>
</evidence>
<evidence type="ECO:0000313" key="10">
    <source>
        <dbReference type="EMBL" id="KAJ5365462.1"/>
    </source>
</evidence>
<dbReference type="InterPro" id="IPR020846">
    <property type="entry name" value="MFS_dom"/>
</dbReference>
<dbReference type="GO" id="GO:0016020">
    <property type="term" value="C:membrane"/>
    <property type="evidence" value="ECO:0007669"/>
    <property type="project" value="UniProtKB-SubCell"/>
</dbReference>
<dbReference type="InterPro" id="IPR011701">
    <property type="entry name" value="MFS"/>
</dbReference>
<reference evidence="10" key="1">
    <citation type="submission" date="2022-12" db="EMBL/GenBank/DDBJ databases">
        <authorList>
            <person name="Petersen C."/>
        </authorList>
    </citation>
    <scope>NUCLEOTIDE SEQUENCE</scope>
    <source>
        <strain evidence="10">IBT 3081</strain>
    </source>
</reference>
<evidence type="ECO:0000313" key="11">
    <source>
        <dbReference type="Proteomes" id="UP001147752"/>
    </source>
</evidence>
<dbReference type="EMBL" id="JAPZBT010000003">
    <property type="protein sequence ID" value="KAJ5365462.1"/>
    <property type="molecule type" value="Genomic_DNA"/>
</dbReference>